<evidence type="ECO:0000313" key="2">
    <source>
        <dbReference type="Proteomes" id="UP001595921"/>
    </source>
</evidence>
<gene>
    <name evidence="1" type="ORF">ACFO0N_08310</name>
</gene>
<accession>A0ABD5PBX3</accession>
<dbReference type="AlphaFoldDB" id="A0ABD5PBX3"/>
<reference evidence="1 2" key="1">
    <citation type="journal article" date="2019" name="Int. J. Syst. Evol. Microbiol.">
        <title>The Global Catalogue of Microorganisms (GCM) 10K type strain sequencing project: providing services to taxonomists for standard genome sequencing and annotation.</title>
        <authorList>
            <consortium name="The Broad Institute Genomics Platform"/>
            <consortium name="The Broad Institute Genome Sequencing Center for Infectious Disease"/>
            <person name="Wu L."/>
            <person name="Ma J."/>
        </authorList>
    </citation>
    <scope>NUCLEOTIDE SEQUENCE [LARGE SCALE GENOMIC DNA]</scope>
    <source>
        <strain evidence="1 2">CGMCC 1.12553</strain>
    </source>
</reference>
<proteinExistence type="predicted"/>
<evidence type="ECO:0000313" key="1">
    <source>
        <dbReference type="EMBL" id="MFC4357949.1"/>
    </source>
</evidence>
<name>A0ABD5PBX3_9EURY</name>
<sequence>MGDDTETDLTVYRYDAGARSWTAVGNGGVVDAGADTVSVSLTEFGVVASFVDTCRVAS</sequence>
<dbReference type="RefSeq" id="WP_267624467.1">
    <property type="nucleotide sequence ID" value="NZ_JAODIW010000008.1"/>
</dbReference>
<protein>
    <submittedName>
        <fullName evidence="1">Uncharacterized protein</fullName>
    </submittedName>
</protein>
<organism evidence="1 2">
    <name type="scientific">Halobium salinum</name>
    <dbReference type="NCBI Taxonomy" id="1364940"/>
    <lineage>
        <taxon>Archaea</taxon>
        <taxon>Methanobacteriati</taxon>
        <taxon>Methanobacteriota</taxon>
        <taxon>Stenosarchaea group</taxon>
        <taxon>Halobacteria</taxon>
        <taxon>Halobacteriales</taxon>
        <taxon>Haloferacaceae</taxon>
        <taxon>Halobium</taxon>
    </lineage>
</organism>
<dbReference type="EMBL" id="JBHSDS010000006">
    <property type="protein sequence ID" value="MFC4357949.1"/>
    <property type="molecule type" value="Genomic_DNA"/>
</dbReference>
<comment type="caution">
    <text evidence="1">The sequence shown here is derived from an EMBL/GenBank/DDBJ whole genome shotgun (WGS) entry which is preliminary data.</text>
</comment>
<dbReference type="Proteomes" id="UP001595921">
    <property type="component" value="Unassembled WGS sequence"/>
</dbReference>
<keyword evidence="2" id="KW-1185">Reference proteome</keyword>